<comment type="similarity">
    <text evidence="12">Belongs to the reelin family.</text>
</comment>
<evidence type="ECO:0000256" key="12">
    <source>
        <dbReference type="ARBA" id="ARBA00023773"/>
    </source>
</evidence>
<evidence type="ECO:0000256" key="11">
    <source>
        <dbReference type="ARBA" id="ARBA00022889"/>
    </source>
</evidence>
<comment type="subunit">
    <text evidence="14">Oligomer of disulfide-linked homodimers.</text>
</comment>
<evidence type="ECO:0000256" key="10">
    <source>
        <dbReference type="ARBA" id="ARBA00022837"/>
    </source>
</evidence>
<gene>
    <name evidence="16" type="ORF">MAR_011798</name>
</gene>
<evidence type="ECO:0000256" key="5">
    <source>
        <dbReference type="ARBA" id="ARBA00022670"/>
    </source>
</evidence>
<proteinExistence type="inferred from homology"/>
<evidence type="ECO:0000313" key="16">
    <source>
        <dbReference type="EMBL" id="WAR26094.1"/>
    </source>
</evidence>
<evidence type="ECO:0000256" key="2">
    <source>
        <dbReference type="ARBA" id="ARBA00022473"/>
    </source>
</evidence>
<reference evidence="16" key="1">
    <citation type="submission" date="2022-11" db="EMBL/GenBank/DDBJ databases">
        <title>Centuries of genome instability and evolution in soft-shell clam transmissible cancer (bioRxiv).</title>
        <authorList>
            <person name="Hart S.F.M."/>
            <person name="Yonemitsu M.A."/>
            <person name="Giersch R.M."/>
            <person name="Beal B.F."/>
            <person name="Arriagada G."/>
            <person name="Davis B.W."/>
            <person name="Ostrander E.A."/>
            <person name="Goff S.P."/>
            <person name="Metzger M.J."/>
        </authorList>
    </citation>
    <scope>NUCLEOTIDE SEQUENCE</scope>
    <source>
        <strain evidence="16">MELC-2E11</strain>
        <tissue evidence="16">Siphon/mantle</tissue>
    </source>
</reference>
<evidence type="ECO:0000256" key="14">
    <source>
        <dbReference type="ARBA" id="ARBA00044961"/>
    </source>
</evidence>
<comment type="subcellular location">
    <subcellularLocation>
        <location evidence="1">Secreted</location>
        <location evidence="1">Extracellular space</location>
        <location evidence="1">Extracellular matrix</location>
    </subcellularLocation>
</comment>
<evidence type="ECO:0000256" key="3">
    <source>
        <dbReference type="ARBA" id="ARBA00022525"/>
    </source>
</evidence>
<dbReference type="EMBL" id="CP111025">
    <property type="protein sequence ID" value="WAR26094.1"/>
    <property type="molecule type" value="Genomic_DNA"/>
</dbReference>
<dbReference type="InterPro" id="IPR049419">
    <property type="entry name" value="Reelin_subrepeat-B"/>
</dbReference>
<keyword evidence="10" id="KW-0106">Calcium</keyword>
<dbReference type="Gene3D" id="2.60.120.260">
    <property type="entry name" value="Galactose-binding domain-like"/>
    <property type="match status" value="2"/>
</dbReference>
<sequence>MLEFVLKIGSNELTHRCTQPSSPNEGIILDYSTDNEMTWSLLKVVEPKLYNGSKERIVIQLPHEAKSDRTIFRWWQPLGYGGMTKAEWGLDSVTIGVNETNLDGFQDDFAGMMPDMFTWFQTESAVPRITCNSKGNALEKEVCRNVGLPSTPSTFLQFDIAMGCDSLYNTVYGVMLEYSTNMGKDWDTVVSECAPPILNAMDTIRE</sequence>
<evidence type="ECO:0000256" key="9">
    <source>
        <dbReference type="ARBA" id="ARBA00022833"/>
    </source>
</evidence>
<evidence type="ECO:0000256" key="7">
    <source>
        <dbReference type="ARBA" id="ARBA00022801"/>
    </source>
</evidence>
<protein>
    <recommendedName>
        <fullName evidence="13">Reelin</fullName>
    </recommendedName>
</protein>
<evidence type="ECO:0000256" key="1">
    <source>
        <dbReference type="ARBA" id="ARBA00004498"/>
    </source>
</evidence>
<keyword evidence="11" id="KW-0130">Cell adhesion</keyword>
<keyword evidence="3" id="KW-0964">Secreted</keyword>
<keyword evidence="5" id="KW-0645">Protease</keyword>
<keyword evidence="4" id="KW-0272">Extracellular matrix</keyword>
<keyword evidence="8" id="KW-0720">Serine protease</keyword>
<evidence type="ECO:0000256" key="4">
    <source>
        <dbReference type="ARBA" id="ARBA00022530"/>
    </source>
</evidence>
<organism evidence="16 17">
    <name type="scientific">Mya arenaria</name>
    <name type="common">Soft-shell clam</name>
    <dbReference type="NCBI Taxonomy" id="6604"/>
    <lineage>
        <taxon>Eukaryota</taxon>
        <taxon>Metazoa</taxon>
        <taxon>Spiralia</taxon>
        <taxon>Lophotrochozoa</taxon>
        <taxon>Mollusca</taxon>
        <taxon>Bivalvia</taxon>
        <taxon>Autobranchia</taxon>
        <taxon>Heteroconchia</taxon>
        <taxon>Euheterodonta</taxon>
        <taxon>Imparidentia</taxon>
        <taxon>Neoheterodontei</taxon>
        <taxon>Myida</taxon>
        <taxon>Myoidea</taxon>
        <taxon>Myidae</taxon>
        <taxon>Mya</taxon>
    </lineage>
</organism>
<dbReference type="InterPro" id="IPR034968">
    <property type="entry name" value="Reelin"/>
</dbReference>
<keyword evidence="6" id="KW-0479">Metal-binding</keyword>
<evidence type="ECO:0000256" key="15">
    <source>
        <dbReference type="ARBA" id="ARBA00046064"/>
    </source>
</evidence>
<dbReference type="Proteomes" id="UP001164746">
    <property type="component" value="Chromosome 14"/>
</dbReference>
<keyword evidence="17" id="KW-1185">Reference proteome</keyword>
<dbReference type="Pfam" id="PF21471">
    <property type="entry name" value="Reelin_subrepeat-B"/>
    <property type="match status" value="2"/>
</dbReference>
<dbReference type="PANTHER" id="PTHR11841:SF1">
    <property type="entry name" value="REELIN"/>
    <property type="match status" value="1"/>
</dbReference>
<keyword evidence="9" id="KW-0862">Zinc</keyword>
<evidence type="ECO:0000313" key="17">
    <source>
        <dbReference type="Proteomes" id="UP001164746"/>
    </source>
</evidence>
<comment type="function">
    <text evidence="15">Extracellular matrix serine protease secreted by pioneer neurons that plays a role in layering of neurons in the cerebral cortex and cerebellum by coordinating cell positioning during neurodevelopment. Regulates microtubule function in neurons and neuronal migration. Binding to the extracellular domains of lipoprotein receptors VLDLR and LRP8/APOER2 induces tyrosine phosphorylation of DAB1 and modulation of TAU phosphorylation. Affects migration of sympathetic preganglionic neurons in the spinal cord, where it seems to act as a barrier to neuronal migration. Enzymatic activity is important for the modulation of cell adhesion.</text>
</comment>
<evidence type="ECO:0000256" key="6">
    <source>
        <dbReference type="ARBA" id="ARBA00022723"/>
    </source>
</evidence>
<name>A0ABY7FY49_MYAAR</name>
<evidence type="ECO:0000256" key="8">
    <source>
        <dbReference type="ARBA" id="ARBA00022825"/>
    </source>
</evidence>
<evidence type="ECO:0000256" key="13">
    <source>
        <dbReference type="ARBA" id="ARBA00023900"/>
    </source>
</evidence>
<keyword evidence="7" id="KW-0378">Hydrolase</keyword>
<keyword evidence="2" id="KW-0217">Developmental protein</keyword>
<accession>A0ABY7FY49</accession>
<dbReference type="PANTHER" id="PTHR11841">
    <property type="entry name" value="REELIN"/>
    <property type="match status" value="1"/>
</dbReference>